<organism evidence="1 2">
    <name type="scientific">Fusarium fujikuroi</name>
    <name type="common">Bakanae and foot rot disease fungus</name>
    <name type="synonym">Gibberella fujikuroi</name>
    <dbReference type="NCBI Taxonomy" id="5127"/>
    <lineage>
        <taxon>Eukaryota</taxon>
        <taxon>Fungi</taxon>
        <taxon>Dikarya</taxon>
        <taxon>Ascomycota</taxon>
        <taxon>Pezizomycotina</taxon>
        <taxon>Sordariomycetes</taxon>
        <taxon>Hypocreomycetidae</taxon>
        <taxon>Hypocreales</taxon>
        <taxon>Nectriaceae</taxon>
        <taxon>Fusarium</taxon>
        <taxon>Fusarium fujikuroi species complex</taxon>
    </lineage>
</organism>
<accession>A0A9Q9RM23</accession>
<dbReference type="EMBL" id="CABFJX010000212">
    <property type="protein sequence ID" value="VTT67616.1"/>
    <property type="molecule type" value="Genomic_DNA"/>
</dbReference>
<protein>
    <submittedName>
        <fullName evidence="1">Uncharacterized protein</fullName>
    </submittedName>
</protein>
<sequence>MGYTHDIELMSVMTDFEIIGFRHQVQFPASDASKQGSRVKGTRKVKRLDGASTSRWLSVEA</sequence>
<dbReference type="AlphaFoldDB" id="A0A9Q9RM23"/>
<reference evidence="1" key="1">
    <citation type="submission" date="2019-05" db="EMBL/GenBank/DDBJ databases">
        <authorList>
            <person name="Piombo E."/>
        </authorList>
    </citation>
    <scope>NUCLEOTIDE SEQUENCE</scope>
    <source>
        <strain evidence="1">C2S</strain>
    </source>
</reference>
<evidence type="ECO:0000313" key="1">
    <source>
        <dbReference type="EMBL" id="VTT67616.1"/>
    </source>
</evidence>
<evidence type="ECO:0000313" key="2">
    <source>
        <dbReference type="Proteomes" id="UP000760494"/>
    </source>
</evidence>
<name>A0A9Q9RM23_FUSFU</name>
<comment type="caution">
    <text evidence="1">The sequence shown here is derived from an EMBL/GenBank/DDBJ whole genome shotgun (WGS) entry which is preliminary data.</text>
</comment>
<proteinExistence type="predicted"/>
<dbReference type="Proteomes" id="UP000760494">
    <property type="component" value="Unassembled WGS sequence"/>
</dbReference>
<gene>
    <name evidence="1" type="ORF">C2S_7039</name>
</gene>